<dbReference type="Gene3D" id="1.10.1740.10">
    <property type="match status" value="1"/>
</dbReference>
<proteinExistence type="predicted"/>
<protein>
    <recommendedName>
        <fullName evidence="4">RNA polymerase sigma-70 region 2 domain-containing protein</fullName>
    </recommendedName>
</protein>
<feature type="region of interest" description="Disordered" evidence="1">
    <location>
        <begin position="1"/>
        <end position="20"/>
    </location>
</feature>
<gene>
    <name evidence="2" type="ORF">UK23_14760</name>
</gene>
<comment type="caution">
    <text evidence="2">The sequence shown here is derived from an EMBL/GenBank/DDBJ whole genome shotgun (WGS) entry which is preliminary data.</text>
</comment>
<sequence length="99" mass="10837">MDEQDDNEAHQLPESALLDRARAGDDHALVELQSRHFPKALRLAGQLAPRSNPDHVVTAAAAAVAHRLRSGGGPDHDYGDYLCAVVRWVVFGQHDKTHP</sequence>
<accession>A0A0F0H2Y0</accession>
<dbReference type="Proteomes" id="UP000033393">
    <property type="component" value="Unassembled WGS sequence"/>
</dbReference>
<keyword evidence="3" id="KW-1185">Reference proteome</keyword>
<organism evidence="2 3">
    <name type="scientific">Lentzea aerocolonigenes</name>
    <name type="common">Lechevalieria aerocolonigenes</name>
    <name type="synonym">Saccharothrix aerocolonigenes</name>
    <dbReference type="NCBI Taxonomy" id="68170"/>
    <lineage>
        <taxon>Bacteria</taxon>
        <taxon>Bacillati</taxon>
        <taxon>Actinomycetota</taxon>
        <taxon>Actinomycetes</taxon>
        <taxon>Pseudonocardiales</taxon>
        <taxon>Pseudonocardiaceae</taxon>
        <taxon>Lentzea</taxon>
    </lineage>
</organism>
<dbReference type="RefSeq" id="WP_045312074.1">
    <property type="nucleotide sequence ID" value="NZ_JYJG01000087.1"/>
</dbReference>
<evidence type="ECO:0000313" key="2">
    <source>
        <dbReference type="EMBL" id="KJK49236.1"/>
    </source>
</evidence>
<evidence type="ECO:0000313" key="3">
    <source>
        <dbReference type="Proteomes" id="UP000033393"/>
    </source>
</evidence>
<dbReference type="AlphaFoldDB" id="A0A0F0H2Y0"/>
<name>A0A0F0H2Y0_LENAE</name>
<evidence type="ECO:0000256" key="1">
    <source>
        <dbReference type="SAM" id="MobiDB-lite"/>
    </source>
</evidence>
<evidence type="ECO:0008006" key="4">
    <source>
        <dbReference type="Google" id="ProtNLM"/>
    </source>
</evidence>
<reference evidence="2 3" key="1">
    <citation type="submission" date="2015-02" db="EMBL/GenBank/DDBJ databases">
        <authorList>
            <person name="Ju K.-S."/>
            <person name="Doroghazi J.R."/>
            <person name="Metcalf W."/>
        </authorList>
    </citation>
    <scope>NUCLEOTIDE SEQUENCE [LARGE SCALE GENOMIC DNA]</scope>
    <source>
        <strain evidence="2 3">NRRL B-16140</strain>
    </source>
</reference>
<feature type="compositionally biased region" description="Basic and acidic residues" evidence="1">
    <location>
        <begin position="7"/>
        <end position="20"/>
    </location>
</feature>
<dbReference type="EMBL" id="JYJG01000087">
    <property type="protein sequence ID" value="KJK49236.1"/>
    <property type="molecule type" value="Genomic_DNA"/>
</dbReference>